<dbReference type="Proteomes" id="UP000282613">
    <property type="component" value="Unassembled WGS sequence"/>
</dbReference>
<accession>A0A0R3WFV5</accession>
<dbReference type="AlphaFoldDB" id="A0A0R3WFV5"/>
<reference evidence="3" key="1">
    <citation type="submission" date="2017-02" db="UniProtKB">
        <authorList>
            <consortium name="WormBaseParasite"/>
        </authorList>
    </citation>
    <scope>IDENTIFICATION</scope>
</reference>
<dbReference type="EMBL" id="UYRS01019430">
    <property type="protein sequence ID" value="VDK45265.1"/>
    <property type="molecule type" value="Genomic_DNA"/>
</dbReference>
<sequence>MDLVHSSIITTTGVLFLRVLVRYGTHIFPWEEQSIERIFAHLFETIDSLIFIHKDCYISRVKPLHPNQSEKLLMHYLNGTSFQDPLVFEGQFNLDCDSKDAGLRAEIESPQKLPCAAHQLNVDAFFSVTPDILRGNLFECLQDEVRAFLKAYHDTLKSILLKEKAIPRSLTAYYFRYEDLLIRVFYPPVCKDEVKLREDIHKASCAINEL</sequence>
<evidence type="ECO:0000313" key="3">
    <source>
        <dbReference type="WBParaSite" id="TASK_0000974801-mRNA-1"/>
    </source>
</evidence>
<dbReference type="WBParaSite" id="TASK_0000974801-mRNA-1">
    <property type="protein sequence ID" value="TASK_0000974801-mRNA-1"/>
    <property type="gene ID" value="TASK_0000974801"/>
</dbReference>
<protein>
    <submittedName>
        <fullName evidence="1 3">Uncharacterized protein</fullName>
    </submittedName>
</protein>
<dbReference type="OrthoDB" id="417506at2759"/>
<reference evidence="1 2" key="2">
    <citation type="submission" date="2018-11" db="EMBL/GenBank/DDBJ databases">
        <authorList>
            <consortium name="Pathogen Informatics"/>
        </authorList>
    </citation>
    <scope>NUCLEOTIDE SEQUENCE [LARGE SCALE GENOMIC DNA]</scope>
</reference>
<dbReference type="STRING" id="60517.A0A0R3WFV5"/>
<keyword evidence="2" id="KW-1185">Reference proteome</keyword>
<evidence type="ECO:0000313" key="2">
    <source>
        <dbReference type="Proteomes" id="UP000282613"/>
    </source>
</evidence>
<proteinExistence type="predicted"/>
<evidence type="ECO:0000313" key="1">
    <source>
        <dbReference type="EMBL" id="VDK45265.1"/>
    </source>
</evidence>
<organism evidence="3">
    <name type="scientific">Taenia asiatica</name>
    <name type="common">Asian tapeworm</name>
    <dbReference type="NCBI Taxonomy" id="60517"/>
    <lineage>
        <taxon>Eukaryota</taxon>
        <taxon>Metazoa</taxon>
        <taxon>Spiralia</taxon>
        <taxon>Lophotrochozoa</taxon>
        <taxon>Platyhelminthes</taxon>
        <taxon>Cestoda</taxon>
        <taxon>Eucestoda</taxon>
        <taxon>Cyclophyllidea</taxon>
        <taxon>Taeniidae</taxon>
        <taxon>Taenia</taxon>
    </lineage>
</organism>
<gene>
    <name evidence="1" type="ORF">TASK_LOCUS9749</name>
</gene>
<name>A0A0R3WFV5_TAEAS</name>